<dbReference type="Pfam" id="PF00892">
    <property type="entry name" value="EamA"/>
    <property type="match status" value="2"/>
</dbReference>
<evidence type="ECO:0000256" key="3">
    <source>
        <dbReference type="ARBA" id="ARBA00022692"/>
    </source>
</evidence>
<organism evidence="8 9">
    <name type="scientific">Winogradskyella pulchriflava</name>
    <dbReference type="NCBI Taxonomy" id="1110688"/>
    <lineage>
        <taxon>Bacteria</taxon>
        <taxon>Pseudomonadati</taxon>
        <taxon>Bacteroidota</taxon>
        <taxon>Flavobacteriia</taxon>
        <taxon>Flavobacteriales</taxon>
        <taxon>Flavobacteriaceae</taxon>
        <taxon>Winogradskyella</taxon>
    </lineage>
</organism>
<feature type="domain" description="EamA" evidence="7">
    <location>
        <begin position="6"/>
        <end position="140"/>
    </location>
</feature>
<dbReference type="Gene3D" id="1.10.3730.20">
    <property type="match status" value="1"/>
</dbReference>
<dbReference type="SUPFAM" id="SSF103481">
    <property type="entry name" value="Multidrug resistance efflux transporter EmrE"/>
    <property type="match status" value="2"/>
</dbReference>
<accession>A0ABV6Q5W1</accession>
<evidence type="ECO:0000256" key="5">
    <source>
        <dbReference type="ARBA" id="ARBA00023136"/>
    </source>
</evidence>
<protein>
    <submittedName>
        <fullName evidence="8">DMT family transporter</fullName>
    </submittedName>
</protein>
<evidence type="ECO:0000256" key="6">
    <source>
        <dbReference type="SAM" id="Phobius"/>
    </source>
</evidence>
<feature type="transmembrane region" description="Helical" evidence="6">
    <location>
        <begin position="96"/>
        <end position="117"/>
    </location>
</feature>
<sequence length="297" mass="33253">MNSRSFAIFALFMVQLLYGLNYTIAKAVMNENYIKPFGFVLLRVAGATLLFWIMSLFLPKQKIDKKDFIKFFVAAIFGVTINMLFFFKGLEYTSPIHASSIMIIVPIIILILSSLILKEKVTSLKIVGVVLGLIGALILTIYGKSARAGDNVPLGNLLIFLNAISYSIYVILIKKLTAKYHPFTFIKWLFLFGLLMLIPFGYEELKAVEWNTFTPYTTFSVLFVVIGATFGTYLFNPLALNRLKASTVGIFIYLQPVIAGLFALAMGVDFIDAIKITAMLIIFLGVYLVSKKHKKAT</sequence>
<dbReference type="EMBL" id="JBHLTQ010000001">
    <property type="protein sequence ID" value="MFC0603267.1"/>
    <property type="molecule type" value="Genomic_DNA"/>
</dbReference>
<evidence type="ECO:0000313" key="8">
    <source>
        <dbReference type="EMBL" id="MFC0603267.1"/>
    </source>
</evidence>
<dbReference type="RefSeq" id="WP_386058782.1">
    <property type="nucleotide sequence ID" value="NZ_JBHLTQ010000001.1"/>
</dbReference>
<feature type="domain" description="EamA" evidence="7">
    <location>
        <begin position="154"/>
        <end position="290"/>
    </location>
</feature>
<reference evidence="8 9" key="1">
    <citation type="submission" date="2024-09" db="EMBL/GenBank/DDBJ databases">
        <authorList>
            <person name="Sun Q."/>
            <person name="Mori K."/>
        </authorList>
    </citation>
    <scope>NUCLEOTIDE SEQUENCE [LARGE SCALE GENOMIC DNA]</scope>
    <source>
        <strain evidence="8 9">NCAIM B.02481</strain>
    </source>
</reference>
<feature type="transmembrane region" description="Helical" evidence="6">
    <location>
        <begin position="273"/>
        <end position="290"/>
    </location>
</feature>
<evidence type="ECO:0000313" key="9">
    <source>
        <dbReference type="Proteomes" id="UP001589832"/>
    </source>
</evidence>
<gene>
    <name evidence="8" type="ORF">ACFFGA_01760</name>
</gene>
<feature type="transmembrane region" description="Helical" evidence="6">
    <location>
        <begin position="247"/>
        <end position="267"/>
    </location>
</feature>
<dbReference type="PANTHER" id="PTHR32322:SF18">
    <property type="entry name" value="S-ADENOSYLMETHIONINE_S-ADENOSYLHOMOCYSTEINE TRANSPORTER"/>
    <property type="match status" value="1"/>
</dbReference>
<dbReference type="InterPro" id="IPR050638">
    <property type="entry name" value="AA-Vitamin_Transporters"/>
</dbReference>
<evidence type="ECO:0000259" key="7">
    <source>
        <dbReference type="Pfam" id="PF00892"/>
    </source>
</evidence>
<dbReference type="InterPro" id="IPR037185">
    <property type="entry name" value="EmrE-like"/>
</dbReference>
<dbReference type="PANTHER" id="PTHR32322">
    <property type="entry name" value="INNER MEMBRANE TRANSPORTER"/>
    <property type="match status" value="1"/>
</dbReference>
<keyword evidence="3 6" id="KW-0812">Transmembrane</keyword>
<dbReference type="Proteomes" id="UP001589832">
    <property type="component" value="Unassembled WGS sequence"/>
</dbReference>
<keyword evidence="4 6" id="KW-1133">Transmembrane helix</keyword>
<feature type="transmembrane region" description="Helical" evidence="6">
    <location>
        <begin position="154"/>
        <end position="173"/>
    </location>
</feature>
<feature type="transmembrane region" description="Helical" evidence="6">
    <location>
        <begin position="214"/>
        <end position="235"/>
    </location>
</feature>
<name>A0ABV6Q5W1_9FLAO</name>
<feature type="transmembrane region" description="Helical" evidence="6">
    <location>
        <begin position="185"/>
        <end position="202"/>
    </location>
</feature>
<evidence type="ECO:0000256" key="4">
    <source>
        <dbReference type="ARBA" id="ARBA00022989"/>
    </source>
</evidence>
<evidence type="ECO:0000256" key="2">
    <source>
        <dbReference type="ARBA" id="ARBA00022475"/>
    </source>
</evidence>
<feature type="transmembrane region" description="Helical" evidence="6">
    <location>
        <begin position="71"/>
        <end position="90"/>
    </location>
</feature>
<proteinExistence type="predicted"/>
<feature type="transmembrane region" description="Helical" evidence="6">
    <location>
        <begin position="37"/>
        <end position="59"/>
    </location>
</feature>
<keyword evidence="9" id="KW-1185">Reference proteome</keyword>
<feature type="transmembrane region" description="Helical" evidence="6">
    <location>
        <begin position="124"/>
        <end position="142"/>
    </location>
</feature>
<dbReference type="InterPro" id="IPR000620">
    <property type="entry name" value="EamA_dom"/>
</dbReference>
<comment type="caution">
    <text evidence="8">The sequence shown here is derived from an EMBL/GenBank/DDBJ whole genome shotgun (WGS) entry which is preliminary data.</text>
</comment>
<keyword evidence="5 6" id="KW-0472">Membrane</keyword>
<keyword evidence="2" id="KW-1003">Cell membrane</keyword>
<comment type="subcellular location">
    <subcellularLocation>
        <location evidence="1">Cell membrane</location>
        <topology evidence="1">Multi-pass membrane protein</topology>
    </subcellularLocation>
</comment>
<evidence type="ECO:0000256" key="1">
    <source>
        <dbReference type="ARBA" id="ARBA00004651"/>
    </source>
</evidence>